<dbReference type="GO" id="GO:0004066">
    <property type="term" value="F:asparagine synthase (glutamine-hydrolyzing) activity"/>
    <property type="evidence" value="ECO:0007669"/>
    <property type="project" value="InterPro"/>
</dbReference>
<evidence type="ECO:0000313" key="10">
    <source>
        <dbReference type="EMBL" id="EQC25264.1"/>
    </source>
</evidence>
<evidence type="ECO:0000256" key="6">
    <source>
        <dbReference type="PIRSR" id="PIRSR001589-1"/>
    </source>
</evidence>
<reference evidence="10 11" key="1">
    <citation type="submission" date="2012-04" db="EMBL/GenBank/DDBJ databases">
        <title>The Genome Sequence of Saprolegnia declina VS20.</title>
        <authorList>
            <consortium name="The Broad Institute Genome Sequencing Platform"/>
            <person name="Russ C."/>
            <person name="Nusbaum C."/>
            <person name="Tyler B."/>
            <person name="van West P."/>
            <person name="Dieguez-Uribeondo J."/>
            <person name="de Bruijn I."/>
            <person name="Tripathy S."/>
            <person name="Jiang R."/>
            <person name="Young S.K."/>
            <person name="Zeng Q."/>
            <person name="Gargeya S."/>
            <person name="Fitzgerald M."/>
            <person name="Haas B."/>
            <person name="Abouelleil A."/>
            <person name="Alvarado L."/>
            <person name="Arachchi H.M."/>
            <person name="Berlin A."/>
            <person name="Chapman S.B."/>
            <person name="Goldberg J."/>
            <person name="Griggs A."/>
            <person name="Gujja S."/>
            <person name="Hansen M."/>
            <person name="Howarth C."/>
            <person name="Imamovic A."/>
            <person name="Larimer J."/>
            <person name="McCowen C."/>
            <person name="Montmayeur A."/>
            <person name="Murphy C."/>
            <person name="Neiman D."/>
            <person name="Pearson M."/>
            <person name="Priest M."/>
            <person name="Roberts A."/>
            <person name="Saif S."/>
            <person name="Shea T."/>
            <person name="Sisk P."/>
            <person name="Sykes S."/>
            <person name="Wortman J."/>
            <person name="Nusbaum C."/>
            <person name="Birren B."/>
        </authorList>
    </citation>
    <scope>NUCLEOTIDE SEQUENCE [LARGE SCALE GENOMIC DNA]</scope>
    <source>
        <strain evidence="10 11">VS20</strain>
    </source>
</reference>
<feature type="site" description="Important for beta-aspartyl-AMP intermediate formation" evidence="8">
    <location>
        <position position="376"/>
    </location>
</feature>
<dbReference type="Pfam" id="PF00733">
    <property type="entry name" value="Asn_synthase"/>
    <property type="match status" value="1"/>
</dbReference>
<keyword evidence="11" id="KW-1185">Reference proteome</keyword>
<dbReference type="VEuPathDB" id="FungiDB:SDRG_16871"/>
<keyword evidence="4 6" id="KW-0315">Glutamine amidotransferase</keyword>
<evidence type="ECO:0000259" key="9">
    <source>
        <dbReference type="PROSITE" id="PS51278"/>
    </source>
</evidence>
<sequence length="660" mass="73485">MCGIVAHLELPGPSPVVLPPPDLDAALGLLHHRGPDGRGTWTDANTVGLGHTRLSIMDVAHGAQPLHAPDDVHAVVNGEFYEFEAIRAALISDGHVFATQSDSEILVHLYREHGVDALEHLVGEFAFVLWDGARQQLFCGRDRYGIKPLFYTQVGNRFLVASEAKAFLALGWSPQWDVHAIASSGYFSDQRTLFLGVNKLPPAHSLVVSASGSKRLECYFRPTFPHKRQVDPRSLDEMVAGVRDRLYDAVRTRLRSDVPVAVYLSGGIDSSSVLGIALDILRQTDPDAQLDAFTISFTDREYDGVGYDEGDVAARTASHARTRHHVLKITQADLTAAFADAVWHWEAPLNDFNGAAKFLLSRYVRDAGFKVVLTGEGADEHFAGYSMFYPDFFRHETTPPALPTADRVARLAAIEATDMKMWSAIGCVPMSFDDEVQSRTRLANVSIHRLLSTICGLPKPLFLPPIAPSTMDAYVHALSPDERRLARDEWHPLHTALCLETRVHLPNYLCNHLGDRSEMAHSIEGRVPFLDHRLTSYVNGLPPNVKLRVVDGTLVDKWVLREAAKPFISDELYTRPKKPFLAPPCDMADDDVQWRFLQNTITQDAVAQLGWMDWGYVVATLDRFRTTSDRQAYNCLNIVASFIVLSRQFKVPPATPLQKQ</sequence>
<dbReference type="RefSeq" id="XP_008621316.1">
    <property type="nucleotide sequence ID" value="XM_008623094.1"/>
</dbReference>
<dbReference type="GO" id="GO:0005829">
    <property type="term" value="C:cytosol"/>
    <property type="evidence" value="ECO:0007669"/>
    <property type="project" value="TreeGrafter"/>
</dbReference>
<dbReference type="CDD" id="cd00712">
    <property type="entry name" value="AsnB"/>
    <property type="match status" value="1"/>
</dbReference>
<dbReference type="InterPro" id="IPR029055">
    <property type="entry name" value="Ntn_hydrolases_N"/>
</dbReference>
<dbReference type="GO" id="GO:0005524">
    <property type="term" value="F:ATP binding"/>
    <property type="evidence" value="ECO:0007669"/>
    <property type="project" value="UniProtKB-KW"/>
</dbReference>
<dbReference type="AlphaFoldDB" id="T0PIR7"/>
<dbReference type="GeneID" id="19957598"/>
<evidence type="ECO:0000256" key="5">
    <source>
        <dbReference type="PIRNR" id="PIRNR001589"/>
    </source>
</evidence>
<dbReference type="InterPro" id="IPR051786">
    <property type="entry name" value="ASN_synthetase/amidase"/>
</dbReference>
<comment type="similarity">
    <text evidence="1">Belongs to the asparagine synthetase family.</text>
</comment>
<dbReference type="SUPFAM" id="SSF52402">
    <property type="entry name" value="Adenine nucleotide alpha hydrolases-like"/>
    <property type="match status" value="1"/>
</dbReference>
<feature type="active site" description="For GATase activity" evidence="6">
    <location>
        <position position="2"/>
    </location>
</feature>
<dbReference type="Gene3D" id="3.60.20.10">
    <property type="entry name" value="Glutamine Phosphoribosylpyrophosphate, subunit 1, domain 1"/>
    <property type="match status" value="1"/>
</dbReference>
<gene>
    <name evidence="10" type="ORF">SDRG_16871</name>
</gene>
<evidence type="ECO:0000256" key="1">
    <source>
        <dbReference type="ARBA" id="ARBA00005752"/>
    </source>
</evidence>
<dbReference type="InterPro" id="IPR033738">
    <property type="entry name" value="AsnB_N"/>
</dbReference>
<dbReference type="InterPro" id="IPR014729">
    <property type="entry name" value="Rossmann-like_a/b/a_fold"/>
</dbReference>
<dbReference type="PIRSF" id="PIRSF001589">
    <property type="entry name" value="Asn_synthetase_glu-h"/>
    <property type="match status" value="1"/>
</dbReference>
<dbReference type="CDD" id="cd01991">
    <property type="entry name" value="Asn_synthase_B_C"/>
    <property type="match status" value="1"/>
</dbReference>
<dbReference type="OrthoDB" id="409189at2759"/>
<dbReference type="InParanoid" id="T0PIR7"/>
<dbReference type="PANTHER" id="PTHR43284:SF1">
    <property type="entry name" value="ASPARAGINE SYNTHETASE"/>
    <property type="match status" value="1"/>
</dbReference>
<dbReference type="SUPFAM" id="SSF56235">
    <property type="entry name" value="N-terminal nucleophile aminohydrolases (Ntn hydrolases)"/>
    <property type="match status" value="1"/>
</dbReference>
<feature type="domain" description="Glutamine amidotransferase type-2" evidence="9">
    <location>
        <begin position="2"/>
        <end position="211"/>
    </location>
</feature>
<proteinExistence type="inferred from homology"/>
<dbReference type="EMBL" id="JH767289">
    <property type="protein sequence ID" value="EQC25264.1"/>
    <property type="molecule type" value="Genomic_DNA"/>
</dbReference>
<dbReference type="InterPro" id="IPR017932">
    <property type="entry name" value="GATase_2_dom"/>
</dbReference>
<evidence type="ECO:0000256" key="3">
    <source>
        <dbReference type="ARBA" id="ARBA00022840"/>
    </source>
</evidence>
<keyword evidence="2 5" id="KW-0547">Nucleotide-binding</keyword>
<protein>
    <submittedName>
        <fullName evidence="10">Asparagine synthase (Glutamine-hydrolyzing)</fullName>
    </submittedName>
</protein>
<organism evidence="10 11">
    <name type="scientific">Saprolegnia diclina (strain VS20)</name>
    <dbReference type="NCBI Taxonomy" id="1156394"/>
    <lineage>
        <taxon>Eukaryota</taxon>
        <taxon>Sar</taxon>
        <taxon>Stramenopiles</taxon>
        <taxon>Oomycota</taxon>
        <taxon>Saprolegniomycetes</taxon>
        <taxon>Saprolegniales</taxon>
        <taxon>Saprolegniaceae</taxon>
        <taxon>Saprolegnia</taxon>
    </lineage>
</organism>
<dbReference type="InterPro" id="IPR006426">
    <property type="entry name" value="Asn_synth_AEB"/>
</dbReference>
<dbReference type="STRING" id="1156394.T0PIR7"/>
<feature type="binding site" evidence="7">
    <location>
        <position position="102"/>
    </location>
    <ligand>
        <name>L-glutamine</name>
        <dbReference type="ChEBI" id="CHEBI:58359"/>
    </ligand>
</feature>
<dbReference type="GO" id="GO:0006529">
    <property type="term" value="P:asparagine biosynthetic process"/>
    <property type="evidence" value="ECO:0007669"/>
    <property type="project" value="UniProtKB-KW"/>
</dbReference>
<evidence type="ECO:0000256" key="7">
    <source>
        <dbReference type="PIRSR" id="PIRSR001589-2"/>
    </source>
</evidence>
<dbReference type="PANTHER" id="PTHR43284">
    <property type="entry name" value="ASPARAGINE SYNTHETASE (GLUTAMINE-HYDROLYZING)"/>
    <property type="match status" value="1"/>
</dbReference>
<dbReference type="Pfam" id="PF13537">
    <property type="entry name" value="GATase_7"/>
    <property type="match status" value="1"/>
</dbReference>
<dbReference type="Proteomes" id="UP000030762">
    <property type="component" value="Unassembled WGS sequence"/>
</dbReference>
<feature type="binding site" evidence="7">
    <location>
        <position position="295"/>
    </location>
    <ligand>
        <name>ATP</name>
        <dbReference type="ChEBI" id="CHEBI:30616"/>
    </ligand>
</feature>
<dbReference type="NCBIfam" id="TIGR01536">
    <property type="entry name" value="asn_synth_AEB"/>
    <property type="match status" value="1"/>
</dbReference>
<evidence type="ECO:0000313" key="11">
    <source>
        <dbReference type="Proteomes" id="UP000030762"/>
    </source>
</evidence>
<dbReference type="eggNOG" id="KOG0571">
    <property type="taxonomic scope" value="Eukaryota"/>
</dbReference>
<keyword evidence="6" id="KW-0028">Amino-acid biosynthesis</keyword>
<name>T0PIR7_SAPDV</name>
<dbReference type="InterPro" id="IPR001962">
    <property type="entry name" value="Asn_synthase"/>
</dbReference>
<evidence type="ECO:0000256" key="4">
    <source>
        <dbReference type="ARBA" id="ARBA00022962"/>
    </source>
</evidence>
<dbReference type="PROSITE" id="PS51278">
    <property type="entry name" value="GATASE_TYPE_2"/>
    <property type="match status" value="1"/>
</dbReference>
<evidence type="ECO:0000256" key="8">
    <source>
        <dbReference type="PIRSR" id="PIRSR001589-3"/>
    </source>
</evidence>
<keyword evidence="6" id="KW-0061">Asparagine biosynthesis</keyword>
<evidence type="ECO:0000256" key="2">
    <source>
        <dbReference type="ARBA" id="ARBA00022741"/>
    </source>
</evidence>
<accession>T0PIR7</accession>
<dbReference type="Gene3D" id="3.40.50.620">
    <property type="entry name" value="HUPs"/>
    <property type="match status" value="1"/>
</dbReference>
<keyword evidence="3 5" id="KW-0067">ATP-binding</keyword>